<keyword evidence="4" id="KW-0548">Nucleotidyltransferase</keyword>
<keyword evidence="5" id="KW-0479">Metal-binding</keyword>
<keyword evidence="14" id="KW-1185">Reference proteome</keyword>
<dbReference type="Pfam" id="PF12627">
    <property type="entry name" value="PolyA_pol_RNAbd"/>
    <property type="match status" value="1"/>
</dbReference>
<evidence type="ECO:0000256" key="9">
    <source>
        <dbReference type="ARBA" id="ARBA00022842"/>
    </source>
</evidence>
<reference evidence="13 14" key="1">
    <citation type="submission" date="2021-05" db="EMBL/GenBank/DDBJ databases">
        <title>The draft genome of Geobacter chapellei DSM 13688.</title>
        <authorList>
            <person name="Xu Z."/>
            <person name="Masuda Y."/>
            <person name="Itoh H."/>
            <person name="Senoo K."/>
        </authorList>
    </citation>
    <scope>NUCLEOTIDE SEQUENCE [LARGE SCALE GENOMIC DNA]</scope>
    <source>
        <strain evidence="13 14">DSM 13688</strain>
    </source>
</reference>
<evidence type="ECO:0000256" key="3">
    <source>
        <dbReference type="ARBA" id="ARBA00022694"/>
    </source>
</evidence>
<keyword evidence="8" id="KW-0067">ATP-binding</keyword>
<evidence type="ECO:0000256" key="8">
    <source>
        <dbReference type="ARBA" id="ARBA00022840"/>
    </source>
</evidence>
<dbReference type="InterPro" id="IPR043519">
    <property type="entry name" value="NT_sf"/>
</dbReference>
<evidence type="ECO:0000256" key="1">
    <source>
        <dbReference type="ARBA" id="ARBA00001946"/>
    </source>
</evidence>
<dbReference type="SUPFAM" id="SSF81301">
    <property type="entry name" value="Nucleotidyltransferase"/>
    <property type="match status" value="1"/>
</dbReference>
<evidence type="ECO:0000256" key="7">
    <source>
        <dbReference type="ARBA" id="ARBA00022800"/>
    </source>
</evidence>
<name>A0ABS5U8T0_9BACT</name>
<dbReference type="SUPFAM" id="SSF81891">
    <property type="entry name" value="Poly A polymerase C-terminal region-like"/>
    <property type="match status" value="1"/>
</dbReference>
<dbReference type="InterPro" id="IPR002646">
    <property type="entry name" value="PolA_pol_head_dom"/>
</dbReference>
<proteinExistence type="inferred from homology"/>
<dbReference type="InterPro" id="IPR032828">
    <property type="entry name" value="PolyA_RNA-bd"/>
</dbReference>
<evidence type="ECO:0000256" key="5">
    <source>
        <dbReference type="ARBA" id="ARBA00022723"/>
    </source>
</evidence>
<comment type="cofactor">
    <cofactor evidence="1">
        <name>Mg(2+)</name>
        <dbReference type="ChEBI" id="CHEBI:18420"/>
    </cofactor>
</comment>
<keyword evidence="10 11" id="KW-0694">RNA-binding</keyword>
<dbReference type="EMBL" id="JAHDYS010000008">
    <property type="protein sequence ID" value="MBT1072075.1"/>
    <property type="molecule type" value="Genomic_DNA"/>
</dbReference>
<feature type="domain" description="HD" evidence="12">
    <location>
        <begin position="230"/>
        <end position="349"/>
    </location>
</feature>
<evidence type="ECO:0000259" key="12">
    <source>
        <dbReference type="PROSITE" id="PS51831"/>
    </source>
</evidence>
<dbReference type="Gene3D" id="1.10.3090.10">
    <property type="entry name" value="cca-adding enzyme, domain 2"/>
    <property type="match status" value="1"/>
</dbReference>
<keyword evidence="9" id="KW-0460">Magnesium</keyword>
<dbReference type="Gene3D" id="3.30.460.10">
    <property type="entry name" value="Beta Polymerase, domain 2"/>
    <property type="match status" value="1"/>
</dbReference>
<keyword evidence="3" id="KW-0819">tRNA processing</keyword>
<organism evidence="13 14">
    <name type="scientific">Pelotalea chapellei</name>
    <dbReference type="NCBI Taxonomy" id="44671"/>
    <lineage>
        <taxon>Bacteria</taxon>
        <taxon>Pseudomonadati</taxon>
        <taxon>Thermodesulfobacteriota</taxon>
        <taxon>Desulfuromonadia</taxon>
        <taxon>Geobacterales</taxon>
        <taxon>Geobacteraceae</taxon>
        <taxon>Pelotalea</taxon>
    </lineage>
</organism>
<dbReference type="InterPro" id="IPR006674">
    <property type="entry name" value="HD_domain"/>
</dbReference>
<dbReference type="PANTHER" id="PTHR47545">
    <property type="entry name" value="MULTIFUNCTIONAL CCA PROTEIN"/>
    <property type="match status" value="1"/>
</dbReference>
<comment type="similarity">
    <text evidence="11">Belongs to the tRNA nucleotidyltransferase/poly(A) polymerase family.</text>
</comment>
<accession>A0ABS5U8T0</accession>
<dbReference type="Proteomes" id="UP000784128">
    <property type="component" value="Unassembled WGS sequence"/>
</dbReference>
<dbReference type="Pfam" id="PF01966">
    <property type="entry name" value="HD"/>
    <property type="match status" value="1"/>
</dbReference>
<dbReference type="InterPro" id="IPR050124">
    <property type="entry name" value="tRNA_CCA-adding_enzyme"/>
</dbReference>
<dbReference type="RefSeq" id="WP_214298595.1">
    <property type="nucleotide sequence ID" value="NZ_JAHDYS010000008.1"/>
</dbReference>
<keyword evidence="7" id="KW-0692">RNA repair</keyword>
<sequence length="406" mass="45045">MKSSLDIPAHIFPVECHDRIFLVGGCVRDLLLGRESQDVDIVAALTHDDLCALGFRLIETSGSVNVYFLHHPDSGTIEVTRINDIGDLVKDLGRRDFTINAMAMSMAGLLIDPQTGRADVKAGVLRPCSQSSFKDDPLRIIRAFRFEAGGWRMVAETERLIRKGEWSPSFMQIPIERFSSEMIKALTLNAPERFFQLMIKFDAGKEFLPELFKMPSIPAGPLEHHPEGDLFTHSVQVLQRVATVSNDPMVRFSAFFHDLGKLATAAEFYPRHLGHESAGLRMAAELCSRLRLPAAYAKALGGVSRLHGNANRWPELRDATRLAMAEQALKAGIAESLQLIAAADKAGALHVAEWQDALRIAGMNTGELGIDQEKLQALPVKDRQAFILQRRVAMLRACRASSERRN</sequence>
<evidence type="ECO:0000256" key="4">
    <source>
        <dbReference type="ARBA" id="ARBA00022695"/>
    </source>
</evidence>
<evidence type="ECO:0000313" key="14">
    <source>
        <dbReference type="Proteomes" id="UP000784128"/>
    </source>
</evidence>
<protein>
    <submittedName>
        <fullName evidence="13">HD domain-containing protein</fullName>
    </submittedName>
</protein>
<gene>
    <name evidence="13" type="ORF">KJB30_09795</name>
</gene>
<evidence type="ECO:0000256" key="2">
    <source>
        <dbReference type="ARBA" id="ARBA00022679"/>
    </source>
</evidence>
<dbReference type="CDD" id="cd00077">
    <property type="entry name" value="HDc"/>
    <property type="match status" value="1"/>
</dbReference>
<comment type="caution">
    <text evidence="13">The sequence shown here is derived from an EMBL/GenBank/DDBJ whole genome shotgun (WGS) entry which is preliminary data.</text>
</comment>
<dbReference type="PROSITE" id="PS51831">
    <property type="entry name" value="HD"/>
    <property type="match status" value="1"/>
</dbReference>
<dbReference type="InterPro" id="IPR003607">
    <property type="entry name" value="HD/PDEase_dom"/>
</dbReference>
<dbReference type="PANTHER" id="PTHR47545:SF1">
    <property type="entry name" value="MULTIFUNCTIONAL CCA PROTEIN"/>
    <property type="match status" value="1"/>
</dbReference>
<keyword evidence="2 11" id="KW-0808">Transferase</keyword>
<evidence type="ECO:0000256" key="11">
    <source>
        <dbReference type="RuleBase" id="RU003953"/>
    </source>
</evidence>
<evidence type="ECO:0000256" key="10">
    <source>
        <dbReference type="ARBA" id="ARBA00022884"/>
    </source>
</evidence>
<evidence type="ECO:0000256" key="6">
    <source>
        <dbReference type="ARBA" id="ARBA00022741"/>
    </source>
</evidence>
<keyword evidence="6" id="KW-0547">Nucleotide-binding</keyword>
<dbReference type="Pfam" id="PF01743">
    <property type="entry name" value="PolyA_pol"/>
    <property type="match status" value="2"/>
</dbReference>
<evidence type="ECO:0000313" key="13">
    <source>
        <dbReference type="EMBL" id="MBT1072075.1"/>
    </source>
</evidence>